<evidence type="ECO:0000256" key="8">
    <source>
        <dbReference type="ARBA" id="ARBA00023306"/>
    </source>
</evidence>
<keyword evidence="8 10" id="KW-0131">Cell cycle</keyword>
<dbReference type="Pfam" id="PF02875">
    <property type="entry name" value="Mur_ligase_C"/>
    <property type="match status" value="1"/>
</dbReference>
<feature type="domain" description="Mur ligase central" evidence="13">
    <location>
        <begin position="106"/>
        <end position="300"/>
    </location>
</feature>
<feature type="binding site" evidence="10">
    <location>
        <begin position="108"/>
        <end position="114"/>
    </location>
    <ligand>
        <name>ATP</name>
        <dbReference type="ChEBI" id="CHEBI:30616"/>
    </ligand>
</feature>
<dbReference type="NCBIfam" id="TIGR01143">
    <property type="entry name" value="murF"/>
    <property type="match status" value="1"/>
</dbReference>
<dbReference type="SUPFAM" id="SSF63418">
    <property type="entry name" value="MurE/MurF N-terminal domain"/>
    <property type="match status" value="1"/>
</dbReference>
<dbReference type="GO" id="GO:0009252">
    <property type="term" value="P:peptidoglycan biosynthetic process"/>
    <property type="evidence" value="ECO:0007669"/>
    <property type="project" value="UniProtKB-UniRule"/>
</dbReference>
<keyword evidence="6 10" id="KW-0133">Cell shape</keyword>
<dbReference type="InterPro" id="IPR013221">
    <property type="entry name" value="Mur_ligase_cen"/>
</dbReference>
<dbReference type="GO" id="GO:0008360">
    <property type="term" value="P:regulation of cell shape"/>
    <property type="evidence" value="ECO:0007669"/>
    <property type="project" value="UniProtKB-KW"/>
</dbReference>
<dbReference type="Gene3D" id="3.90.190.20">
    <property type="entry name" value="Mur ligase, C-terminal domain"/>
    <property type="match status" value="1"/>
</dbReference>
<reference evidence="14 15" key="1">
    <citation type="submission" date="2015-10" db="EMBL/GenBank/DDBJ databases">
        <title>Metagenome-Assembled Genomes uncover a global brackish microbiome.</title>
        <authorList>
            <person name="Hugerth L.W."/>
            <person name="Larsson J."/>
            <person name="Alneberg J."/>
            <person name="Lindh M.V."/>
            <person name="Legrand C."/>
            <person name="Pinhassi J."/>
            <person name="Andersson A.F."/>
        </authorList>
    </citation>
    <scope>NUCLEOTIDE SEQUENCE [LARGE SCALE GENOMIC DNA]</scope>
    <source>
        <strain evidence="14">BACL26 MAG-121220-bin70</strain>
    </source>
</reference>
<dbReference type="GO" id="GO:0051301">
    <property type="term" value="P:cell division"/>
    <property type="evidence" value="ECO:0007669"/>
    <property type="project" value="UniProtKB-KW"/>
</dbReference>
<dbReference type="PANTHER" id="PTHR43024:SF1">
    <property type="entry name" value="UDP-N-ACETYLMURAMOYL-TRIPEPTIDE--D-ALANYL-D-ALANINE LIGASE"/>
    <property type="match status" value="1"/>
</dbReference>
<comment type="function">
    <text evidence="10 11">Involved in cell wall formation. Catalyzes the final step in the synthesis of UDP-N-acetylmuramoyl-pentapeptide, the precursor of murein.</text>
</comment>
<dbReference type="AlphaFoldDB" id="A0A0R2U5G9"/>
<dbReference type="UniPathway" id="UPA00219"/>
<dbReference type="EMBL" id="LICA01000151">
    <property type="protein sequence ID" value="KRO94462.1"/>
    <property type="molecule type" value="Genomic_DNA"/>
</dbReference>
<comment type="catalytic activity">
    <reaction evidence="10 11">
        <text>D-alanyl-D-alanine + UDP-N-acetyl-alpha-D-muramoyl-L-alanyl-gamma-D-glutamyl-meso-2,6-diaminopimelate + ATP = UDP-N-acetyl-alpha-D-muramoyl-L-alanyl-gamma-D-glutamyl-meso-2,6-diaminopimeloyl-D-alanyl-D-alanine + ADP + phosphate + H(+)</text>
        <dbReference type="Rhea" id="RHEA:28374"/>
        <dbReference type="ChEBI" id="CHEBI:15378"/>
        <dbReference type="ChEBI" id="CHEBI:30616"/>
        <dbReference type="ChEBI" id="CHEBI:43474"/>
        <dbReference type="ChEBI" id="CHEBI:57822"/>
        <dbReference type="ChEBI" id="CHEBI:61386"/>
        <dbReference type="ChEBI" id="CHEBI:83905"/>
        <dbReference type="ChEBI" id="CHEBI:456216"/>
        <dbReference type="EC" id="6.3.2.10"/>
    </reaction>
</comment>
<dbReference type="EC" id="6.3.2.10" evidence="10 11"/>
<dbReference type="Gene3D" id="3.40.1190.10">
    <property type="entry name" value="Mur-like, catalytic domain"/>
    <property type="match status" value="1"/>
</dbReference>
<dbReference type="GO" id="GO:0005737">
    <property type="term" value="C:cytoplasm"/>
    <property type="evidence" value="ECO:0007669"/>
    <property type="project" value="UniProtKB-SubCell"/>
</dbReference>
<evidence type="ECO:0000256" key="9">
    <source>
        <dbReference type="ARBA" id="ARBA00023316"/>
    </source>
</evidence>
<comment type="pathway">
    <text evidence="10 11">Cell wall biogenesis; peptidoglycan biosynthesis.</text>
</comment>
<proteinExistence type="inferred from homology"/>
<evidence type="ECO:0000256" key="5">
    <source>
        <dbReference type="ARBA" id="ARBA00022840"/>
    </source>
</evidence>
<dbReference type="InterPro" id="IPR036565">
    <property type="entry name" value="Mur-like_cat_sf"/>
</dbReference>
<evidence type="ECO:0000256" key="4">
    <source>
        <dbReference type="ARBA" id="ARBA00022741"/>
    </source>
</evidence>
<gene>
    <name evidence="10" type="primary">murF</name>
    <name evidence="14" type="ORF">ABS24_00120</name>
</gene>
<evidence type="ECO:0000256" key="6">
    <source>
        <dbReference type="ARBA" id="ARBA00022960"/>
    </source>
</evidence>
<evidence type="ECO:0000313" key="15">
    <source>
        <dbReference type="Proteomes" id="UP000051213"/>
    </source>
</evidence>
<evidence type="ECO:0000259" key="13">
    <source>
        <dbReference type="Pfam" id="PF08245"/>
    </source>
</evidence>
<evidence type="ECO:0000256" key="1">
    <source>
        <dbReference type="ARBA" id="ARBA00022490"/>
    </source>
</evidence>
<evidence type="ECO:0000313" key="14">
    <source>
        <dbReference type="EMBL" id="KRO94462.1"/>
    </source>
</evidence>
<dbReference type="SUPFAM" id="SSF53244">
    <property type="entry name" value="MurD-like peptide ligases, peptide-binding domain"/>
    <property type="match status" value="1"/>
</dbReference>
<keyword evidence="5 10" id="KW-0067">ATP-binding</keyword>
<dbReference type="SUPFAM" id="SSF53623">
    <property type="entry name" value="MurD-like peptide ligases, catalytic domain"/>
    <property type="match status" value="1"/>
</dbReference>
<dbReference type="HAMAP" id="MF_02019">
    <property type="entry name" value="MurF"/>
    <property type="match status" value="1"/>
</dbReference>
<name>A0A0R2U5G9_9GAMM</name>
<dbReference type="InterPro" id="IPR035911">
    <property type="entry name" value="MurE/MurF_N"/>
</dbReference>
<accession>A0A0R2U5G9</accession>
<organism evidence="14 15">
    <name type="scientific">SAR92 bacterium BACL26 MAG-121220-bin70</name>
    <dbReference type="NCBI Taxonomy" id="1655626"/>
    <lineage>
        <taxon>Bacteria</taxon>
        <taxon>Pseudomonadati</taxon>
        <taxon>Pseudomonadota</taxon>
        <taxon>Gammaproteobacteria</taxon>
        <taxon>Cellvibrionales</taxon>
        <taxon>Porticoccaceae</taxon>
        <taxon>SAR92 clade</taxon>
    </lineage>
</organism>
<dbReference type="PANTHER" id="PTHR43024">
    <property type="entry name" value="UDP-N-ACETYLMURAMOYL-TRIPEPTIDE--D-ALANYL-D-ALANINE LIGASE"/>
    <property type="match status" value="1"/>
</dbReference>
<keyword evidence="7 10" id="KW-0573">Peptidoglycan synthesis</keyword>
<comment type="caution">
    <text evidence="14">The sequence shown here is derived from an EMBL/GenBank/DDBJ whole genome shotgun (WGS) entry which is preliminary data.</text>
</comment>
<evidence type="ECO:0000256" key="3">
    <source>
        <dbReference type="ARBA" id="ARBA00022618"/>
    </source>
</evidence>
<comment type="subcellular location">
    <subcellularLocation>
        <location evidence="10 11">Cytoplasm</location>
    </subcellularLocation>
</comment>
<dbReference type="Pfam" id="PF08245">
    <property type="entry name" value="Mur_ligase_M"/>
    <property type="match status" value="1"/>
</dbReference>
<sequence>MMLNMRLTDAAVRFGGTLVNPDCVFSAVSIDSRTTNEGDLFIAVSGERFDAHSFIPSVAHKIAGAVVSTLDSSLEIPQWVVKDTVQALGDLARLRRDSFGGQVIAVTGSSGKTSVKEMIAAILRERVRVHATKGNLNNHIGVPLTLLEIDDQCDIAVIEMGASAAGEITYLCSLAQPDIALINNIQRAHISGFGSIEAIAEAKSEIFGGLKPSGIAILNLDEIYAKQWLELIGERQHISFSVEDSSADVFAKDIKELGNGCYGFILCVGELAGISAVEQLIELHQPGIHTLRNALAAAACSLAAGASVIQITKGLVKVKPVSGRLEPKVTDDDVLVIDDTYNANPDSFKAAIDVLADMSGYRCLVMGDMGELGADERLLHQQVGEYAKRAKLDDIYTLGTLSESAAIAFGGYHFKDKNLLIETLKEKISVIKSNKEEVTILVKGSRSARMDKIVERLVSGDRNSC</sequence>
<keyword evidence="4 10" id="KW-0547">Nucleotide-binding</keyword>
<evidence type="ECO:0000256" key="10">
    <source>
        <dbReference type="HAMAP-Rule" id="MF_02019"/>
    </source>
</evidence>
<keyword evidence="2 10" id="KW-0436">Ligase</keyword>
<evidence type="ECO:0000256" key="2">
    <source>
        <dbReference type="ARBA" id="ARBA00022598"/>
    </source>
</evidence>
<dbReference type="Gene3D" id="3.40.1390.10">
    <property type="entry name" value="MurE/MurF, N-terminal domain"/>
    <property type="match status" value="1"/>
</dbReference>
<evidence type="ECO:0000256" key="11">
    <source>
        <dbReference type="RuleBase" id="RU004136"/>
    </source>
</evidence>
<protein>
    <recommendedName>
        <fullName evidence="10 11">UDP-N-acetylmuramoyl-tripeptide--D-alanyl-D-alanine ligase</fullName>
        <ecNumber evidence="10 11">6.3.2.10</ecNumber>
    </recommendedName>
    <alternativeName>
        <fullName evidence="10">D-alanyl-D-alanine-adding enzyme</fullName>
    </alternativeName>
</protein>
<dbReference type="InterPro" id="IPR051046">
    <property type="entry name" value="MurCDEF_CellWall_CoF430Synth"/>
</dbReference>
<dbReference type="GO" id="GO:0071555">
    <property type="term" value="P:cell wall organization"/>
    <property type="evidence" value="ECO:0007669"/>
    <property type="project" value="UniProtKB-KW"/>
</dbReference>
<dbReference type="InterPro" id="IPR036615">
    <property type="entry name" value="Mur_ligase_C_dom_sf"/>
</dbReference>
<evidence type="ECO:0000256" key="7">
    <source>
        <dbReference type="ARBA" id="ARBA00022984"/>
    </source>
</evidence>
<dbReference type="Proteomes" id="UP000051213">
    <property type="component" value="Unassembled WGS sequence"/>
</dbReference>
<evidence type="ECO:0000259" key="12">
    <source>
        <dbReference type="Pfam" id="PF02875"/>
    </source>
</evidence>
<keyword evidence="1 10" id="KW-0963">Cytoplasm</keyword>
<dbReference type="GO" id="GO:0008766">
    <property type="term" value="F:UDP-N-acetylmuramoylalanyl-D-glutamyl-2,6-diaminopimelate-D-alanyl-D-alanine ligase activity"/>
    <property type="evidence" value="ECO:0007669"/>
    <property type="project" value="RHEA"/>
</dbReference>
<dbReference type="InterPro" id="IPR005863">
    <property type="entry name" value="UDP-N-AcMur_synth"/>
</dbReference>
<feature type="domain" description="Mur ligase C-terminal" evidence="12">
    <location>
        <begin position="323"/>
        <end position="446"/>
    </location>
</feature>
<keyword evidence="3 10" id="KW-0132">Cell division</keyword>
<comment type="similarity">
    <text evidence="10">Belongs to the MurCDEF family. MurF subfamily.</text>
</comment>
<dbReference type="GO" id="GO:0005524">
    <property type="term" value="F:ATP binding"/>
    <property type="evidence" value="ECO:0007669"/>
    <property type="project" value="UniProtKB-UniRule"/>
</dbReference>
<dbReference type="InterPro" id="IPR004101">
    <property type="entry name" value="Mur_ligase_C"/>
</dbReference>
<keyword evidence="9 10" id="KW-0961">Cell wall biogenesis/degradation</keyword>
<dbReference type="GO" id="GO:0047480">
    <property type="term" value="F:UDP-N-acetylmuramoyl-tripeptide-D-alanyl-D-alanine ligase activity"/>
    <property type="evidence" value="ECO:0007669"/>
    <property type="project" value="UniProtKB-UniRule"/>
</dbReference>